<dbReference type="RefSeq" id="WP_213542685.1">
    <property type="nucleotide sequence ID" value="NZ_AP023420.1"/>
</dbReference>
<proteinExistence type="predicted"/>
<dbReference type="KEGG" id="pfaa:MM59RIKEN_07490"/>
<dbReference type="EMBL" id="AP023420">
    <property type="protein sequence ID" value="BCK83430.1"/>
    <property type="molecule type" value="Genomic_DNA"/>
</dbReference>
<evidence type="ECO:0000256" key="1">
    <source>
        <dbReference type="SAM" id="Coils"/>
    </source>
</evidence>
<keyword evidence="3" id="KW-1185">Reference proteome</keyword>
<dbReference type="AlphaFoldDB" id="A0A810Q5Q3"/>
<gene>
    <name evidence="2" type="ORF">MM59RIKEN_07490</name>
</gene>
<name>A0A810Q5Q3_9FIRM</name>
<feature type="coiled-coil region" evidence="1">
    <location>
        <begin position="13"/>
        <end position="40"/>
    </location>
</feature>
<organism evidence="2 3">
    <name type="scientific">Pusillibacter faecalis</name>
    <dbReference type="NCBI Taxonomy" id="2714358"/>
    <lineage>
        <taxon>Bacteria</taxon>
        <taxon>Bacillati</taxon>
        <taxon>Bacillota</taxon>
        <taxon>Clostridia</taxon>
        <taxon>Eubacteriales</taxon>
        <taxon>Oscillospiraceae</taxon>
        <taxon>Pusillibacter</taxon>
    </lineage>
</organism>
<keyword evidence="1" id="KW-0175">Coiled coil</keyword>
<sequence>MPKIKLKLNMDSINQALKEVKAYQKKVEGAGEEIAKQLSEIGYSVAYSVMQGHVFSGETIESLTLEKKGEGRYVLYAESQAILFFEFGAGVRYGGGHPWDDDFGFGPGTYPGNGHWDDPNGWWFPTDDPRLVIRRDKNGQGWGHSYGNKPHMPFYNADRAMRDSLLTVAKAVLR</sequence>
<protein>
    <recommendedName>
        <fullName evidence="4">HK97 gp10 family phage protein</fullName>
    </recommendedName>
</protein>
<dbReference type="Proteomes" id="UP000679848">
    <property type="component" value="Chromosome"/>
</dbReference>
<evidence type="ECO:0008006" key="4">
    <source>
        <dbReference type="Google" id="ProtNLM"/>
    </source>
</evidence>
<reference evidence="2" key="1">
    <citation type="submission" date="2020-09" db="EMBL/GenBank/DDBJ databases">
        <title>New species isolated from human feces.</title>
        <authorList>
            <person name="Kitahara M."/>
            <person name="Shigeno Y."/>
            <person name="Shime M."/>
            <person name="Matsumoto Y."/>
            <person name="Nakamura S."/>
            <person name="Motooka D."/>
            <person name="Fukuoka S."/>
            <person name="Nishikawa H."/>
            <person name="Benno Y."/>
        </authorList>
    </citation>
    <scope>NUCLEOTIDE SEQUENCE</scope>
    <source>
        <strain evidence="2">MM59</strain>
    </source>
</reference>
<evidence type="ECO:0000313" key="2">
    <source>
        <dbReference type="EMBL" id="BCK83430.1"/>
    </source>
</evidence>
<evidence type="ECO:0000313" key="3">
    <source>
        <dbReference type="Proteomes" id="UP000679848"/>
    </source>
</evidence>
<accession>A0A810Q5Q3</accession>